<reference evidence="1 2" key="1">
    <citation type="submission" date="2012-05" db="EMBL/GenBank/DDBJ databases">
        <authorList>
            <person name="Harkins D.M."/>
            <person name="Madupu R."/>
            <person name="Durkin A.S."/>
            <person name="Torralba M."/>
            <person name="Methe B."/>
            <person name="Sutton G.G."/>
            <person name="Nelson K.E."/>
        </authorList>
    </citation>
    <scope>NUCLEOTIDE SEQUENCE [LARGE SCALE GENOMIC DNA]</scope>
    <source>
        <strain evidence="1 2">F0490</strain>
    </source>
</reference>
<dbReference type="Proteomes" id="UP000004578">
    <property type="component" value="Unassembled WGS sequence"/>
</dbReference>
<gene>
    <name evidence="1" type="ORF">HMPREF1317_1904</name>
</gene>
<evidence type="ECO:0000313" key="1">
    <source>
        <dbReference type="EMBL" id="EJF43388.1"/>
    </source>
</evidence>
<comment type="caution">
    <text evidence="1">The sequence shown here is derived from an EMBL/GenBank/DDBJ whole genome shotgun (WGS) entry which is preliminary data.</text>
</comment>
<name>J1HD95_9ACTO</name>
<dbReference type="AlphaFoldDB" id="J1HD95"/>
<dbReference type="EMBL" id="AKFS01000198">
    <property type="protein sequence ID" value="EJF43388.1"/>
    <property type="molecule type" value="Genomic_DNA"/>
</dbReference>
<keyword evidence="2" id="KW-1185">Reference proteome</keyword>
<protein>
    <submittedName>
        <fullName evidence="1">Uncharacterized protein</fullName>
    </submittedName>
</protein>
<proteinExistence type="predicted"/>
<accession>J1HD95</accession>
<sequence>MIARRKRERNTIRWTLHNGVDIRLAKLSKNISLFIESPRMTKLRREEQEMDLTSYGEILEDD</sequence>
<organism evidence="1 2">
    <name type="scientific">Schaalia georgiae F0490</name>
    <dbReference type="NCBI Taxonomy" id="1125717"/>
    <lineage>
        <taxon>Bacteria</taxon>
        <taxon>Bacillati</taxon>
        <taxon>Actinomycetota</taxon>
        <taxon>Actinomycetes</taxon>
        <taxon>Actinomycetales</taxon>
        <taxon>Actinomycetaceae</taxon>
        <taxon>Schaalia</taxon>
    </lineage>
</organism>
<evidence type="ECO:0000313" key="2">
    <source>
        <dbReference type="Proteomes" id="UP000004578"/>
    </source>
</evidence>